<accession>A0A0E9UUY0</accession>
<proteinExistence type="predicted"/>
<dbReference type="AlphaFoldDB" id="A0A0E9UUY0"/>
<sequence>MFLQCLMQRHNISEQVASNYPGLLKLVLAVLFIWKRISACAQRMHENMHLMYMVDSIVLFSMPFPW</sequence>
<name>A0A0E9UUY0_ANGAN</name>
<protein>
    <submittedName>
        <fullName evidence="1">Uncharacterized protein</fullName>
    </submittedName>
</protein>
<evidence type="ECO:0000313" key="1">
    <source>
        <dbReference type="EMBL" id="JAH69694.1"/>
    </source>
</evidence>
<dbReference type="EMBL" id="GBXM01038883">
    <property type="protein sequence ID" value="JAH69694.1"/>
    <property type="molecule type" value="Transcribed_RNA"/>
</dbReference>
<reference evidence="1" key="2">
    <citation type="journal article" date="2015" name="Fish Shellfish Immunol.">
        <title>Early steps in the European eel (Anguilla anguilla)-Vibrio vulnificus interaction in the gills: Role of the RtxA13 toxin.</title>
        <authorList>
            <person name="Callol A."/>
            <person name="Pajuelo D."/>
            <person name="Ebbesson L."/>
            <person name="Teles M."/>
            <person name="MacKenzie S."/>
            <person name="Amaro C."/>
        </authorList>
    </citation>
    <scope>NUCLEOTIDE SEQUENCE</scope>
</reference>
<organism evidence="1">
    <name type="scientific">Anguilla anguilla</name>
    <name type="common">European freshwater eel</name>
    <name type="synonym">Muraena anguilla</name>
    <dbReference type="NCBI Taxonomy" id="7936"/>
    <lineage>
        <taxon>Eukaryota</taxon>
        <taxon>Metazoa</taxon>
        <taxon>Chordata</taxon>
        <taxon>Craniata</taxon>
        <taxon>Vertebrata</taxon>
        <taxon>Euteleostomi</taxon>
        <taxon>Actinopterygii</taxon>
        <taxon>Neopterygii</taxon>
        <taxon>Teleostei</taxon>
        <taxon>Anguilliformes</taxon>
        <taxon>Anguillidae</taxon>
        <taxon>Anguilla</taxon>
    </lineage>
</organism>
<reference evidence="1" key="1">
    <citation type="submission" date="2014-11" db="EMBL/GenBank/DDBJ databases">
        <authorList>
            <person name="Amaro Gonzalez C."/>
        </authorList>
    </citation>
    <scope>NUCLEOTIDE SEQUENCE</scope>
</reference>